<dbReference type="EMBL" id="CP087977">
    <property type="protein sequence ID" value="UUZ45856.1"/>
    <property type="molecule type" value="Genomic_DNA"/>
</dbReference>
<keyword evidence="1" id="KW-0436">Ligase</keyword>
<reference evidence="1" key="1">
    <citation type="submission" date="2021-11" db="EMBL/GenBank/DDBJ databases">
        <title>Study of the species diversity of bacterial strains isolated from a unique natural object - Shulgan-Tash cave (Bashkiria).</title>
        <authorList>
            <person name="Sazanova A.L."/>
            <person name="Chirak E.R."/>
            <person name="Safronova V.I."/>
        </authorList>
    </citation>
    <scope>NUCLEOTIDE SEQUENCE</scope>
    <source>
        <strain evidence="1">P1</strain>
    </source>
</reference>
<evidence type="ECO:0000313" key="2">
    <source>
        <dbReference type="Proteomes" id="UP001059663"/>
    </source>
</evidence>
<evidence type="ECO:0000313" key="1">
    <source>
        <dbReference type="EMBL" id="UUZ45856.1"/>
    </source>
</evidence>
<protein>
    <submittedName>
        <fullName evidence="1">Acyl--CoA ligase</fullName>
    </submittedName>
</protein>
<gene>
    <name evidence="1" type="ORF">LP422_08160</name>
</gene>
<accession>A0AC61U746</accession>
<dbReference type="Proteomes" id="UP001059663">
    <property type="component" value="Chromosome"/>
</dbReference>
<sequence>MQCLYTSGTTSRPKGVLVSHTSLVTSLLSNAPVTRQSRGPNSPVMLVVLPMFHVTALNTVTMPVLMMGGTAVPGTDGLRPRRQPRPHRAPPGDAHDDAADDAPRLRRRAAAAAA</sequence>
<name>A0AC61U746_9MICO</name>
<organism evidence="1 2">
    <name type="scientific">Janibacter limosus</name>
    <dbReference type="NCBI Taxonomy" id="53458"/>
    <lineage>
        <taxon>Bacteria</taxon>
        <taxon>Bacillati</taxon>
        <taxon>Actinomycetota</taxon>
        <taxon>Actinomycetes</taxon>
        <taxon>Micrococcales</taxon>
        <taxon>Intrasporangiaceae</taxon>
        <taxon>Janibacter</taxon>
    </lineage>
</organism>
<proteinExistence type="predicted"/>